<evidence type="ECO:0000256" key="3">
    <source>
        <dbReference type="ARBA" id="ARBA00023004"/>
    </source>
</evidence>
<keyword evidence="6" id="KW-0812">Transmembrane</keyword>
<feature type="domain" description="DinB-like" evidence="8">
    <location>
        <begin position="113"/>
        <end position="251"/>
    </location>
</feature>
<keyword evidence="6" id="KW-0472">Membrane</keyword>
<dbReference type="Gene3D" id="3.90.1580.10">
    <property type="entry name" value="paralog of FGE (formylglycine-generating enzyme)"/>
    <property type="match status" value="1"/>
</dbReference>
<dbReference type="NCBIfam" id="TIGR04344">
    <property type="entry name" value="ovoA_Nterm"/>
    <property type="match status" value="1"/>
</dbReference>
<accession>A0A2P6VGG7</accession>
<evidence type="ECO:0000256" key="6">
    <source>
        <dbReference type="SAM" id="Phobius"/>
    </source>
</evidence>
<feature type="compositionally biased region" description="Basic and acidic residues" evidence="5">
    <location>
        <begin position="12"/>
        <end position="21"/>
    </location>
</feature>
<protein>
    <submittedName>
        <fullName evidence="10">Generic methyltransferase</fullName>
    </submittedName>
</protein>
<keyword evidence="10" id="KW-0808">Transferase</keyword>
<dbReference type="EMBL" id="LHPF02000008">
    <property type="protein sequence ID" value="PSC73180.1"/>
    <property type="molecule type" value="Genomic_DNA"/>
</dbReference>
<dbReference type="OrthoDB" id="659at2759"/>
<gene>
    <name evidence="10" type="ORF">C2E20_3706</name>
</gene>
<dbReference type="GO" id="GO:0120147">
    <property type="term" value="F:formylglycine-generating oxidase activity"/>
    <property type="evidence" value="ECO:0007669"/>
    <property type="project" value="TreeGrafter"/>
</dbReference>
<evidence type="ECO:0000256" key="1">
    <source>
        <dbReference type="ARBA" id="ARBA00004430"/>
    </source>
</evidence>
<keyword evidence="10" id="KW-0489">Methyltransferase</keyword>
<sequence length="2098" mass="219944">MAPVVASSPVKELPDAKRLKTEAGGSAAPAAPTAKLAKNHNANSFDAEGEEWRKNMRGDAELVSGPAGERPDWWWTGPKPVAGTPGVLPDGTITSLPAPNLATATRQDMLDYFDNTWCLTEVLFSALQGEECYYRPPYHNLRHPFIFYYGHVAVFYINKLRVAGIQAEPLNLHFEQVFEVGVDEMSWDDLSKNDMLWPSVREVNAYRRQVYQAVRAHIAACPDFDSLPITWTSKAWAFPMGCEHERIHFETSSVLMRELPASLLSPPPQWPAYHASVQGGVAPPPNAMVTVPAGEVTLGKPADWPTYGWDNEYGCRAFSVREFKASKAPVSNAEFLEFVRAGGYRSAQWWSEEGWRWRTFRNAKWPAFWVADGPQGLHQYKLRLTFEVVDMAPALPAVVNHHEARAYANWLSAQQGLRGEAALRLLTEPEHHRLRAVGSRDAEGRCAENPVMERSGEAFRGIANSNLAYGAECGVDAMAPTPAGFHDVFGNLWQWCEDNISSLPSSLGVHPYYDDFTTPCYDGEHNIILGGSFMSTGDLASAFARFHFRPHFFQHAGFRLVSGTGPKETSCMDSPPPHVGSWDPSTKRGSRAATDAAAAEALQQQLLSAYGSGKQLLAGGGAAVRLPGGDYPATVAALLLGAAEKLGVPLGSCLEVGSGVGAVSFQLAAGGFESVLGVEHDARALGAATAAQQTGLVSVARKDEGHLRTPLDLAVPGGTAARARVAFRQMDPCCLSPELGPFDAVLLSGVLEKIPSPKGPLGRMGGPRGLLKQGGLLLVSASYCWSERTSASQLWLGGTTDSAGNPVRSRDGLAAALGPDFELVQEADLPCAQRSCERMYSVAVMHASVWRRVATASYMFARRCTVPLVCQQLRQAADSPALTAAVSPSFTGTHRLRSFCACGKCEAAALLAAALAGCGTADSLQRLRLTVQELTFPCSGWVSELRSLRVLHIDCADMEDGLLIIEQSFESLSQLEDLALTSDYTSLRITPAARLPLSLTCLHIEGDDAAGLPPQLSRLSRLQALSFATAPHYQGEGFAPLAALPALRKLSLQYTGEMVPKYGAGLRRRARNDGLLASGRIGAGRCAAAAVLNLLASLPASLPPFCPLAAQPHCQEPMPPNLLSLPDAVLEHVLDCLGHAESLATDQGAVAARRPSELHSLRTLALHRGVHDIEGCLAALGCLDDLQLADPDESLRLGPSAHLPTSLTRVHLDGLTGTLPQQFSQLSRLRALHVAGSNCTAEGYAVLAAMPALRQLSFDCVEHAPGCLSALKLESLSICEGERLDEASIVLVQAALPHLRSLTHLALTDVPDLSLDALAALPGLRSLAWCPGGDMSLGARIAVLLPSCLLLACLVGSAAAQQISTVTDLKQRIYTTMPLGRGAAGDACVRLLTAGGEVGCAAPPGGQPTEGRLLRLEAVRAPEEYPDDAVYVVPPSVLADFLEQCQASPALAARVRGVLSEPSSAPAYSQAAAAPLAGYALYANSSYEWNPTGKGLIGQAFPFPILLLDNTTAEDARRRAAYNAEQQLDGALHHARMHLTMEASGNSSACIAARSCLPVGGNSVIAALPPLPPSAGDDSGGAGGGARVADDGMPAVWLLAQFDTAALFHEAAAGADAPVSGLIALLAAAEVLGSADASAAAGRRGQRYRRRLMFGAVAGEPWGLMGSKRLLWEAAGGGNASAAAAPALGLSPGRVAGVLEVTQVGRSRQPGGSGTAQFYTHTPAGGAAPASNLLAALQAAAAVSGDAGGVAVAPAGAAAPGLPPTASAGSFVRVLGGSGNASLPAMLLSGFDTAFRGSTFQTQFDTLDTVDAGSIVAAAVVLARAAHALALGVAPDEATPAVVLPVNYTAVKSSVEGLMQCLLNTTVGLNCPLARGLMTPVNLGSLSHYVGIVRTLSADPQLPDPNLKSDYERFLWNWLAFALDPPPANSSSGGAGGGGGAGGDGGAGGGGSQAYFAGLQRCQPLNATACPPGHVCAGSRSIKGPDGQGYCLNATVLYVPAYSTSLACDACDGANTNYENRWQPTDAAADWERQHGWPADPIWTESNWPSSTPSLVLYLKEAPGVETAVLAAGLAVAAASVLAAAGLRLAYNRKLKQQ</sequence>
<dbReference type="Gene3D" id="3.40.50.150">
    <property type="entry name" value="Vaccinia Virus protein VP39"/>
    <property type="match status" value="1"/>
</dbReference>
<dbReference type="SUPFAM" id="SSF52058">
    <property type="entry name" value="L domain-like"/>
    <property type="match status" value="1"/>
</dbReference>
<dbReference type="GO" id="GO:0005930">
    <property type="term" value="C:axoneme"/>
    <property type="evidence" value="ECO:0007669"/>
    <property type="project" value="UniProtKB-SubCell"/>
</dbReference>
<keyword evidence="6" id="KW-1133">Transmembrane helix</keyword>
<feature type="transmembrane region" description="Helical" evidence="6">
    <location>
        <begin position="2068"/>
        <end position="2091"/>
    </location>
</feature>
<dbReference type="Proteomes" id="UP000239649">
    <property type="component" value="Unassembled WGS sequence"/>
</dbReference>
<dbReference type="InterPro" id="IPR032675">
    <property type="entry name" value="LRR_dom_sf"/>
</dbReference>
<evidence type="ECO:0000259" key="9">
    <source>
        <dbReference type="Pfam" id="PF18266"/>
    </source>
</evidence>
<evidence type="ECO:0000256" key="4">
    <source>
        <dbReference type="ARBA" id="ARBA00037882"/>
    </source>
</evidence>
<comment type="pathway">
    <text evidence="4">Amino-acid biosynthesis; ergothioneine biosynthesis.</text>
</comment>
<evidence type="ECO:0000256" key="5">
    <source>
        <dbReference type="SAM" id="MobiDB-lite"/>
    </source>
</evidence>
<dbReference type="InterPro" id="IPR016187">
    <property type="entry name" value="CTDL_fold"/>
</dbReference>
<comment type="subcellular location">
    <subcellularLocation>
        <location evidence="1">Cytoplasm</location>
        <location evidence="1">Cytoskeleton</location>
        <location evidence="1">Cilium axoneme</location>
    </subcellularLocation>
</comment>
<comment type="caution">
    <text evidence="10">The sequence shown here is derived from an EMBL/GenBank/DDBJ whole genome shotgun (WGS) entry which is preliminary data.</text>
</comment>
<dbReference type="Gene3D" id="3.80.10.10">
    <property type="entry name" value="Ribonuclease Inhibitor"/>
    <property type="match status" value="2"/>
</dbReference>
<keyword evidence="3" id="KW-0408">Iron</keyword>
<dbReference type="PANTHER" id="PTHR23150:SF26">
    <property type="entry name" value="GENERIC METHYLTRANSFERASE"/>
    <property type="match status" value="1"/>
</dbReference>
<dbReference type="Pfam" id="PF05450">
    <property type="entry name" value="Nicastrin"/>
    <property type="match status" value="1"/>
</dbReference>
<reference evidence="10 11" key="1">
    <citation type="journal article" date="2018" name="Plant J.">
        <title>Genome sequences of Chlorella sorokiniana UTEX 1602 and Micractinium conductrix SAG 241.80: implications to maltose excretion by a green alga.</title>
        <authorList>
            <person name="Arriola M.B."/>
            <person name="Velmurugan N."/>
            <person name="Zhang Y."/>
            <person name="Plunkett M.H."/>
            <person name="Hondzo H."/>
            <person name="Barney B.M."/>
        </authorList>
    </citation>
    <scope>NUCLEOTIDE SEQUENCE [LARGE SCALE GENOMIC DNA]</scope>
    <source>
        <strain evidence="10 11">SAG 241.80</strain>
    </source>
</reference>
<dbReference type="GO" id="GO:0032259">
    <property type="term" value="P:methylation"/>
    <property type="evidence" value="ECO:0007669"/>
    <property type="project" value="UniProtKB-KW"/>
</dbReference>
<evidence type="ECO:0000259" key="7">
    <source>
        <dbReference type="Pfam" id="PF03781"/>
    </source>
</evidence>
<proteinExistence type="predicted"/>
<feature type="compositionally biased region" description="Low complexity" evidence="5">
    <location>
        <begin position="23"/>
        <end position="36"/>
    </location>
</feature>
<feature type="domain" description="Sulfatase-modifying factor enzyme-like" evidence="7">
    <location>
        <begin position="286"/>
        <end position="561"/>
    </location>
</feature>
<keyword evidence="11" id="KW-1185">Reference proteome</keyword>
<evidence type="ECO:0000256" key="2">
    <source>
        <dbReference type="ARBA" id="ARBA00023002"/>
    </source>
</evidence>
<dbReference type="STRING" id="554055.A0A2P6VGG7"/>
<feature type="region of interest" description="Disordered" evidence="5">
    <location>
        <begin position="1"/>
        <end position="40"/>
    </location>
</feature>
<dbReference type="PANTHER" id="PTHR23150">
    <property type="entry name" value="SULFATASE MODIFYING FACTOR 1, 2"/>
    <property type="match status" value="1"/>
</dbReference>
<dbReference type="Pfam" id="PF18266">
    <property type="entry name" value="Ncstrn_small"/>
    <property type="match status" value="1"/>
</dbReference>
<feature type="domain" description="Nicastrin small lobe" evidence="9">
    <location>
        <begin position="1387"/>
        <end position="1543"/>
    </location>
</feature>
<dbReference type="SUPFAM" id="SSF53187">
    <property type="entry name" value="Zn-dependent exopeptidases"/>
    <property type="match status" value="1"/>
</dbReference>
<evidence type="ECO:0000259" key="8">
    <source>
        <dbReference type="Pfam" id="PF12867"/>
    </source>
</evidence>
<dbReference type="Pfam" id="PF12867">
    <property type="entry name" value="DinB_2"/>
    <property type="match status" value="1"/>
</dbReference>
<dbReference type="SUPFAM" id="SSF53335">
    <property type="entry name" value="S-adenosyl-L-methionine-dependent methyltransferases"/>
    <property type="match status" value="1"/>
</dbReference>
<dbReference type="InterPro" id="IPR024775">
    <property type="entry name" value="DinB-like"/>
</dbReference>
<keyword evidence="2" id="KW-0560">Oxidoreductase</keyword>
<dbReference type="SUPFAM" id="SSF56436">
    <property type="entry name" value="C-type lectin-like"/>
    <property type="match status" value="1"/>
</dbReference>
<evidence type="ECO:0000313" key="11">
    <source>
        <dbReference type="Proteomes" id="UP000239649"/>
    </source>
</evidence>
<dbReference type="InterPro" id="IPR027577">
    <property type="entry name" value="OvoA_Nterm"/>
</dbReference>
<feature type="region of interest" description="Disordered" evidence="5">
    <location>
        <begin position="567"/>
        <end position="589"/>
    </location>
</feature>
<evidence type="ECO:0000313" key="10">
    <source>
        <dbReference type="EMBL" id="PSC73180.1"/>
    </source>
</evidence>
<dbReference type="InterPro" id="IPR029063">
    <property type="entry name" value="SAM-dependent_MTases_sf"/>
</dbReference>
<dbReference type="Pfam" id="PF03781">
    <property type="entry name" value="FGE-sulfatase"/>
    <property type="match status" value="1"/>
</dbReference>
<dbReference type="InterPro" id="IPR042095">
    <property type="entry name" value="SUMF_sf"/>
</dbReference>
<dbReference type="InterPro" id="IPR041084">
    <property type="entry name" value="Ncstrn_small"/>
</dbReference>
<name>A0A2P6VGG7_9CHLO</name>
<dbReference type="Gene3D" id="3.40.630.10">
    <property type="entry name" value="Zn peptidases"/>
    <property type="match status" value="1"/>
</dbReference>
<organism evidence="10 11">
    <name type="scientific">Micractinium conductrix</name>
    <dbReference type="NCBI Taxonomy" id="554055"/>
    <lineage>
        <taxon>Eukaryota</taxon>
        <taxon>Viridiplantae</taxon>
        <taxon>Chlorophyta</taxon>
        <taxon>core chlorophytes</taxon>
        <taxon>Trebouxiophyceae</taxon>
        <taxon>Chlorellales</taxon>
        <taxon>Chlorellaceae</taxon>
        <taxon>Chlorella clade</taxon>
        <taxon>Micractinium</taxon>
    </lineage>
</organism>
<dbReference type="InterPro" id="IPR051043">
    <property type="entry name" value="Sulfatase_Mod_Factor_Kinase"/>
</dbReference>
<dbReference type="GO" id="GO:0008168">
    <property type="term" value="F:methyltransferase activity"/>
    <property type="evidence" value="ECO:0007669"/>
    <property type="project" value="UniProtKB-KW"/>
</dbReference>
<dbReference type="InterPro" id="IPR005532">
    <property type="entry name" value="SUMF_dom"/>
</dbReference>